<reference evidence="1 2" key="1">
    <citation type="submission" date="2022-11" db="EMBL/GenBank/DDBJ databases">
        <authorList>
            <person name="Siebert D."/>
            <person name="Busche T."/>
            <person name="Saydam E."/>
            <person name="Kalinowski J."/>
            <person name="Ruckert C."/>
            <person name="Blombach B."/>
        </authorList>
    </citation>
    <scope>NUCLEOTIDE SEQUENCE [LARGE SCALE GENOMIC DNA]</scope>
    <source>
        <strain evidence="1 2">DSM 1083</strain>
    </source>
</reference>
<dbReference type="EMBL" id="CP113162">
    <property type="protein sequence ID" value="WEF52359.1"/>
    <property type="molecule type" value="Genomic_DNA"/>
</dbReference>
<keyword evidence="2" id="KW-1185">Reference proteome</keyword>
<gene>
    <name evidence="1" type="ORF">AFIC_000840</name>
</gene>
<name>A0ABY8BQT4_AFICR</name>
<accession>A0ABY8BQT4</accession>
<dbReference type="RefSeq" id="WP_275247912.1">
    <property type="nucleotide sequence ID" value="NZ_BAABDX010000001.1"/>
</dbReference>
<protein>
    <recommendedName>
        <fullName evidence="3">DUF2946 domain-containing protein</fullName>
    </recommendedName>
</protein>
<evidence type="ECO:0008006" key="3">
    <source>
        <dbReference type="Google" id="ProtNLM"/>
    </source>
</evidence>
<evidence type="ECO:0000313" key="1">
    <source>
        <dbReference type="EMBL" id="WEF52359.1"/>
    </source>
</evidence>
<evidence type="ECO:0000313" key="2">
    <source>
        <dbReference type="Proteomes" id="UP001213907"/>
    </source>
</evidence>
<proteinExistence type="predicted"/>
<sequence length="127" mass="13424">MIGLLRYILAGCLVLALIASGVPHIRVAAAAPVQQAVHMHADAHASAAQHDAMPAMHMHSESRAPAEKSADSCKDMKCCAMCATAYVEPVSRALTPARIALAVRYGERETRLADAAIFPDPRIPIAA</sequence>
<dbReference type="Proteomes" id="UP001213907">
    <property type="component" value="Chromosome"/>
</dbReference>
<organism evidence="1 2">
    <name type="scientific">Afipia carboxydohydrogena</name>
    <name type="common">Pseudomonas carboxydohydrogena</name>
    <dbReference type="NCBI Taxonomy" id="290"/>
    <lineage>
        <taxon>Bacteria</taxon>
        <taxon>Pseudomonadati</taxon>
        <taxon>Pseudomonadota</taxon>
        <taxon>Alphaproteobacteria</taxon>
        <taxon>Hyphomicrobiales</taxon>
        <taxon>Nitrobacteraceae</taxon>
        <taxon>Afipia</taxon>
    </lineage>
</organism>